<evidence type="ECO:0000313" key="3">
    <source>
        <dbReference type="Proteomes" id="UP001234178"/>
    </source>
</evidence>
<keyword evidence="3" id="KW-1185">Reference proteome</keyword>
<protein>
    <submittedName>
        <fullName evidence="2">Uncharacterized protein</fullName>
    </submittedName>
</protein>
<sequence length="88" mass="10185">MQADRCQPAGINDAIYIIASCSMHRRVGLAVRLLLQQRRNDEKKKKKIQSFDRSGLNRSSAKKADSSDHCTGRTIWTKFNFFQKKKKK</sequence>
<dbReference type="Proteomes" id="UP001234178">
    <property type="component" value="Unassembled WGS sequence"/>
</dbReference>
<evidence type="ECO:0000313" key="2">
    <source>
        <dbReference type="EMBL" id="KAK4022173.1"/>
    </source>
</evidence>
<evidence type="ECO:0000256" key="1">
    <source>
        <dbReference type="SAM" id="MobiDB-lite"/>
    </source>
</evidence>
<dbReference type="EMBL" id="JAOYFB010000037">
    <property type="protein sequence ID" value="KAK4022173.1"/>
    <property type="molecule type" value="Genomic_DNA"/>
</dbReference>
<proteinExistence type="predicted"/>
<gene>
    <name evidence="2" type="ORF">OUZ56_007653</name>
</gene>
<name>A0ABR0AAL1_9CRUS</name>
<organism evidence="2 3">
    <name type="scientific">Daphnia magna</name>
    <dbReference type="NCBI Taxonomy" id="35525"/>
    <lineage>
        <taxon>Eukaryota</taxon>
        <taxon>Metazoa</taxon>
        <taxon>Ecdysozoa</taxon>
        <taxon>Arthropoda</taxon>
        <taxon>Crustacea</taxon>
        <taxon>Branchiopoda</taxon>
        <taxon>Diplostraca</taxon>
        <taxon>Cladocera</taxon>
        <taxon>Anomopoda</taxon>
        <taxon>Daphniidae</taxon>
        <taxon>Daphnia</taxon>
    </lineage>
</organism>
<reference evidence="2 3" key="1">
    <citation type="journal article" date="2023" name="Nucleic Acids Res.">
        <title>The hologenome of Daphnia magna reveals possible DNA methylation and microbiome-mediated evolution of the host genome.</title>
        <authorList>
            <person name="Chaturvedi A."/>
            <person name="Li X."/>
            <person name="Dhandapani V."/>
            <person name="Marshall H."/>
            <person name="Kissane S."/>
            <person name="Cuenca-Cambronero M."/>
            <person name="Asole G."/>
            <person name="Calvet F."/>
            <person name="Ruiz-Romero M."/>
            <person name="Marangio P."/>
            <person name="Guigo R."/>
            <person name="Rago D."/>
            <person name="Mirbahai L."/>
            <person name="Eastwood N."/>
            <person name="Colbourne J.K."/>
            <person name="Zhou J."/>
            <person name="Mallon E."/>
            <person name="Orsini L."/>
        </authorList>
    </citation>
    <scope>NUCLEOTIDE SEQUENCE [LARGE SCALE GENOMIC DNA]</scope>
    <source>
        <strain evidence="2">LRV0_1</strain>
    </source>
</reference>
<feature type="region of interest" description="Disordered" evidence="1">
    <location>
        <begin position="40"/>
        <end position="69"/>
    </location>
</feature>
<accession>A0ABR0AAL1</accession>
<comment type="caution">
    <text evidence="2">The sequence shown here is derived from an EMBL/GenBank/DDBJ whole genome shotgun (WGS) entry which is preliminary data.</text>
</comment>